<dbReference type="PANTHER" id="PTHR35936">
    <property type="entry name" value="MEMBRANE-BOUND LYTIC MUREIN TRANSGLYCOSYLASE F"/>
    <property type="match status" value="1"/>
</dbReference>
<dbReference type="OrthoDB" id="9768183at2"/>
<dbReference type="SUPFAM" id="SSF53850">
    <property type="entry name" value="Periplasmic binding protein-like II"/>
    <property type="match status" value="1"/>
</dbReference>
<accession>A0A545T331</accession>
<dbReference type="SMART" id="SM00062">
    <property type="entry name" value="PBPb"/>
    <property type="match status" value="1"/>
</dbReference>
<comment type="caution">
    <text evidence="4">The sequence shown here is derived from an EMBL/GenBank/DDBJ whole genome shotgun (WGS) entry which is preliminary data.</text>
</comment>
<dbReference type="Proteomes" id="UP000317839">
    <property type="component" value="Unassembled WGS sequence"/>
</dbReference>
<evidence type="ECO:0000259" key="3">
    <source>
        <dbReference type="SMART" id="SM00062"/>
    </source>
</evidence>
<dbReference type="InterPro" id="IPR001638">
    <property type="entry name" value="Solute-binding_3/MltF_N"/>
</dbReference>
<name>A0A545T331_9GAMM</name>
<comment type="similarity">
    <text evidence="1">Belongs to the bacterial solute-binding protein 3 family.</text>
</comment>
<sequence length="290" mass="33502">MKSFTIIIECLIDKLGVKLNMTLNHYFIKASQLCLVASVALCWHFNLKASDSLGRAPQPSQCELTFGWTHYPPYQVTGENGIPSGLHIELIQAITQETNCVLNYEQGYYGDLVEKLKNGKLDFVADASITEERQQFAHFSIPYRNEAIVLYVREQYAKYCDGRDLEKIFRMPFRIGVTRGVYYGEEIERIQNLTPKIDSIVYVANRAELIKFVEQSIIDGFFEDPAVYAYETRTENRNFKLAKCKLAKFAPVSLMFSKKTVSEDMLPIFNQAIQKIKTSEKYQKDWGWKF</sequence>
<dbReference type="PANTHER" id="PTHR35936:SF38">
    <property type="entry name" value="GLUTAMINE-BINDING PERIPLASMIC PROTEIN"/>
    <property type="match status" value="1"/>
</dbReference>
<evidence type="ECO:0000256" key="2">
    <source>
        <dbReference type="ARBA" id="ARBA00022729"/>
    </source>
</evidence>
<reference evidence="4 5" key="1">
    <citation type="submission" date="2019-06" db="EMBL/GenBank/DDBJ databases">
        <title>Draft genome of Aliikangiella marina GYP-15.</title>
        <authorList>
            <person name="Wang G."/>
        </authorList>
    </citation>
    <scope>NUCLEOTIDE SEQUENCE [LARGE SCALE GENOMIC DNA]</scope>
    <source>
        <strain evidence="4 5">GYP-15</strain>
    </source>
</reference>
<feature type="domain" description="Solute-binding protein family 3/N-terminal" evidence="3">
    <location>
        <begin position="63"/>
        <end position="289"/>
    </location>
</feature>
<dbReference type="RefSeq" id="WP_142944019.1">
    <property type="nucleotide sequence ID" value="NZ_VIKR01000006.1"/>
</dbReference>
<proteinExistence type="inferred from homology"/>
<evidence type="ECO:0000256" key="1">
    <source>
        <dbReference type="ARBA" id="ARBA00010333"/>
    </source>
</evidence>
<gene>
    <name evidence="4" type="ORF">FLL45_20945</name>
</gene>
<protein>
    <submittedName>
        <fullName evidence="4">Amino acid ABC transporter substrate-binding protein</fullName>
    </submittedName>
</protein>
<keyword evidence="5" id="KW-1185">Reference proteome</keyword>
<keyword evidence="2" id="KW-0732">Signal</keyword>
<evidence type="ECO:0000313" key="4">
    <source>
        <dbReference type="EMBL" id="TQV71620.1"/>
    </source>
</evidence>
<organism evidence="4 5">
    <name type="scientific">Aliikangiella marina</name>
    <dbReference type="NCBI Taxonomy" id="1712262"/>
    <lineage>
        <taxon>Bacteria</taxon>
        <taxon>Pseudomonadati</taxon>
        <taxon>Pseudomonadota</taxon>
        <taxon>Gammaproteobacteria</taxon>
        <taxon>Oceanospirillales</taxon>
        <taxon>Pleioneaceae</taxon>
        <taxon>Aliikangiella</taxon>
    </lineage>
</organism>
<dbReference type="Gene3D" id="3.40.190.10">
    <property type="entry name" value="Periplasmic binding protein-like II"/>
    <property type="match status" value="2"/>
</dbReference>
<dbReference type="EMBL" id="VIKR01000006">
    <property type="protein sequence ID" value="TQV71620.1"/>
    <property type="molecule type" value="Genomic_DNA"/>
</dbReference>
<dbReference type="AlphaFoldDB" id="A0A545T331"/>
<dbReference type="Pfam" id="PF00497">
    <property type="entry name" value="SBP_bac_3"/>
    <property type="match status" value="1"/>
</dbReference>
<evidence type="ECO:0000313" key="5">
    <source>
        <dbReference type="Proteomes" id="UP000317839"/>
    </source>
</evidence>